<sequence>MRIFFRTCLSLSAVFMVLALSLPAQSARKAPAAKVVDPKALAIYEQACSYMAGLKGYAFKADILVDLVYDGTAKIQMARTMDVTVQRPNAFKIVTIGDDVSATSVYDGKTFTLALDDRSLYNQLPASLDNDALVDLLSEKYSLDSPLGDMLRNETCAKVDYLSLTSLGMGFVGQTRCHHLFFQGTDMDWQLWIEEGQKPLLRKMVITEKFMPLAPQFSAVLRDWQFADYAASVFAFTPAPHFTRDENMFMHLKLERQGGGHAVK</sequence>
<feature type="chain" id="PRO_5029710000" evidence="2">
    <location>
        <begin position="27"/>
        <end position="264"/>
    </location>
</feature>
<dbReference type="SUPFAM" id="SSF89392">
    <property type="entry name" value="Prokaryotic lipoproteins and lipoprotein localization factors"/>
    <property type="match status" value="1"/>
</dbReference>
<dbReference type="RefSeq" id="WP_163300614.1">
    <property type="nucleotide sequence ID" value="NZ_JAAGRQ010000006.1"/>
</dbReference>
<evidence type="ECO:0000313" key="3">
    <source>
        <dbReference type="EMBL" id="NDY55558.1"/>
    </source>
</evidence>
<name>A0A7K3NH96_9BACT</name>
<protein>
    <submittedName>
        <fullName evidence="3">DUF2092 domain-containing protein</fullName>
    </submittedName>
</protein>
<dbReference type="EMBL" id="JAAGRQ010000006">
    <property type="protein sequence ID" value="NDY55558.1"/>
    <property type="molecule type" value="Genomic_DNA"/>
</dbReference>
<organism evidence="3 4">
    <name type="scientific">Desulfolutivibrio sulfodismutans</name>
    <dbReference type="NCBI Taxonomy" id="63561"/>
    <lineage>
        <taxon>Bacteria</taxon>
        <taxon>Pseudomonadati</taxon>
        <taxon>Thermodesulfobacteriota</taxon>
        <taxon>Desulfovibrionia</taxon>
        <taxon>Desulfovibrionales</taxon>
        <taxon>Desulfovibrionaceae</taxon>
        <taxon>Desulfolutivibrio</taxon>
    </lineage>
</organism>
<accession>A0A7K3NH96</accession>
<dbReference type="AlphaFoldDB" id="A0A7K3NH96"/>
<gene>
    <name evidence="3" type="ORF">G3N56_02205</name>
</gene>
<keyword evidence="4" id="KW-1185">Reference proteome</keyword>
<dbReference type="Pfam" id="PF09865">
    <property type="entry name" value="DUF2092"/>
    <property type="match status" value="1"/>
</dbReference>
<feature type="signal peptide" evidence="2">
    <location>
        <begin position="1"/>
        <end position="26"/>
    </location>
</feature>
<dbReference type="InterPro" id="IPR029046">
    <property type="entry name" value="LolA/LolB/LppX"/>
</dbReference>
<evidence type="ECO:0000256" key="1">
    <source>
        <dbReference type="ARBA" id="ARBA00022729"/>
    </source>
</evidence>
<reference evidence="3 4" key="1">
    <citation type="submission" date="2020-02" db="EMBL/GenBank/DDBJ databases">
        <title>Comparative genomics of sulfur disproportionating microorganisms.</title>
        <authorList>
            <person name="Ward L.M."/>
            <person name="Bertran E."/>
            <person name="Johnston D.T."/>
        </authorList>
    </citation>
    <scope>NUCLEOTIDE SEQUENCE [LARGE SCALE GENOMIC DNA]</scope>
    <source>
        <strain evidence="3 4">DSM 3696</strain>
    </source>
</reference>
<evidence type="ECO:0000256" key="2">
    <source>
        <dbReference type="SAM" id="SignalP"/>
    </source>
</evidence>
<comment type="caution">
    <text evidence="3">The sequence shown here is derived from an EMBL/GenBank/DDBJ whole genome shotgun (WGS) entry which is preliminary data.</text>
</comment>
<dbReference type="Proteomes" id="UP000469724">
    <property type="component" value="Unassembled WGS sequence"/>
</dbReference>
<evidence type="ECO:0000313" key="4">
    <source>
        <dbReference type="Proteomes" id="UP000469724"/>
    </source>
</evidence>
<dbReference type="InterPro" id="IPR019207">
    <property type="entry name" value="DUF2092"/>
</dbReference>
<keyword evidence="1 2" id="KW-0732">Signal</keyword>
<proteinExistence type="predicted"/>